<dbReference type="KEGG" id="tim:GMBLW1_05210"/>
<dbReference type="InterPro" id="IPR036298">
    <property type="entry name" value="Chalcone_isomerase_sf"/>
</dbReference>
<dbReference type="EMBL" id="LR586016">
    <property type="protein sequence ID" value="VIP03439.1"/>
    <property type="molecule type" value="Genomic_DNA"/>
</dbReference>
<dbReference type="RefSeq" id="WP_162658509.1">
    <property type="nucleotide sequence ID" value="NZ_LR593887.1"/>
</dbReference>
<reference evidence="3" key="1">
    <citation type="submission" date="2019-04" db="EMBL/GenBank/DDBJ databases">
        <authorList>
            <consortium name="Science for Life Laboratories"/>
        </authorList>
    </citation>
    <scope>NUCLEOTIDE SEQUENCE</scope>
    <source>
        <strain evidence="3">MBLW1</strain>
    </source>
</reference>
<evidence type="ECO:0000313" key="3">
    <source>
        <dbReference type="EMBL" id="VIP03439.1"/>
    </source>
</evidence>
<feature type="domain" description="Chalcone isomerase" evidence="2">
    <location>
        <begin position="48"/>
        <end position="196"/>
    </location>
</feature>
<dbReference type="InParanoid" id="A0A6C2YQK4"/>
<organism evidence="3">
    <name type="scientific">Tuwongella immobilis</name>
    <dbReference type="NCBI Taxonomy" id="692036"/>
    <lineage>
        <taxon>Bacteria</taxon>
        <taxon>Pseudomonadati</taxon>
        <taxon>Planctomycetota</taxon>
        <taxon>Planctomycetia</taxon>
        <taxon>Gemmatales</taxon>
        <taxon>Gemmataceae</taxon>
        <taxon>Tuwongella</taxon>
    </lineage>
</organism>
<evidence type="ECO:0000256" key="1">
    <source>
        <dbReference type="SAM" id="SignalP"/>
    </source>
</evidence>
<keyword evidence="4" id="KW-1185">Reference proteome</keyword>
<keyword evidence="1" id="KW-0732">Signal</keyword>
<dbReference type="EMBL" id="LR593887">
    <property type="protein sequence ID" value="VTS04250.1"/>
    <property type="molecule type" value="Genomic_DNA"/>
</dbReference>
<dbReference type="SUPFAM" id="SSF54626">
    <property type="entry name" value="Chalcone isomerase"/>
    <property type="match status" value="1"/>
</dbReference>
<feature type="signal peptide" evidence="1">
    <location>
        <begin position="1"/>
        <end position="22"/>
    </location>
</feature>
<dbReference type="InterPro" id="IPR016087">
    <property type="entry name" value="Chalcone_isomerase"/>
</dbReference>
<protein>
    <recommendedName>
        <fullName evidence="2">Chalcone isomerase domain-containing protein</fullName>
    </recommendedName>
</protein>
<dbReference type="AlphaFoldDB" id="A0A6C2YQK4"/>
<proteinExistence type="predicted"/>
<dbReference type="PANTHER" id="PTHR47698:SF2">
    <property type="entry name" value="FATTY-ACID-BINDING PROTEIN 3, CHLOROPLASTIC"/>
    <property type="match status" value="1"/>
</dbReference>
<gene>
    <name evidence="3" type="ORF">GMBLW1_05210</name>
</gene>
<dbReference type="PANTHER" id="PTHR47698">
    <property type="entry name" value="FATTY-ACID-BINDING PROTEIN 3, CHLOROPLASTIC"/>
    <property type="match status" value="1"/>
</dbReference>
<feature type="chain" id="PRO_5033534886" description="Chalcone isomerase domain-containing protein" evidence="1">
    <location>
        <begin position="23"/>
        <end position="200"/>
    </location>
</feature>
<evidence type="ECO:0000313" key="4">
    <source>
        <dbReference type="Proteomes" id="UP000464378"/>
    </source>
</evidence>
<dbReference type="GO" id="GO:0016872">
    <property type="term" value="F:intramolecular lyase activity"/>
    <property type="evidence" value="ECO:0007669"/>
    <property type="project" value="InterPro"/>
</dbReference>
<accession>A0A6C2YQK4</accession>
<evidence type="ECO:0000259" key="2">
    <source>
        <dbReference type="Pfam" id="PF16036"/>
    </source>
</evidence>
<dbReference type="Pfam" id="PF16036">
    <property type="entry name" value="Chalcone_3"/>
    <property type="match status" value="1"/>
</dbReference>
<dbReference type="Proteomes" id="UP000464378">
    <property type="component" value="Chromosome"/>
</dbReference>
<name>A0A6C2YQK4_9BACT</name>
<sequence length="200" mass="21494">MNRRTMLGCLLTSWLGASVVRAAAAETVAVPGSAIRYPSTIAFPTQGGTVNMVLTGTALRRKLIVNVYGIASYIPEGTKVRTAADLVAADVTKWLFIVMERDLEGESLADGFRTAFKDAHGDGAYADSIGQLIAFFSKITVKKGDGIILTHIPKQGLHINVGNRDQKMIAEPAFAKAVWEIYLGDKPLTDSIKSGLISRL</sequence>
<dbReference type="InterPro" id="IPR016088">
    <property type="entry name" value="Chalcone_isomerase_3-sand"/>
</dbReference>
<keyword evidence="3" id="KW-0413">Isomerase</keyword>
<dbReference type="Gene3D" id="3.50.70.10">
    <property type="match status" value="1"/>
</dbReference>